<keyword evidence="2" id="KW-1133">Transmembrane helix</keyword>
<proteinExistence type="predicted"/>
<protein>
    <submittedName>
        <fullName evidence="3">Uncharacterized protein</fullName>
    </submittedName>
</protein>
<dbReference type="Proteomes" id="UP000807306">
    <property type="component" value="Unassembled WGS sequence"/>
</dbReference>
<keyword evidence="2" id="KW-0812">Transmembrane</keyword>
<comment type="caution">
    <text evidence="3">The sequence shown here is derived from an EMBL/GenBank/DDBJ whole genome shotgun (WGS) entry which is preliminary data.</text>
</comment>
<evidence type="ECO:0000313" key="4">
    <source>
        <dbReference type="Proteomes" id="UP000807306"/>
    </source>
</evidence>
<evidence type="ECO:0000256" key="2">
    <source>
        <dbReference type="SAM" id="Phobius"/>
    </source>
</evidence>
<feature type="region of interest" description="Disordered" evidence="1">
    <location>
        <begin position="44"/>
        <end position="76"/>
    </location>
</feature>
<gene>
    <name evidence="3" type="ORF">CPB83DRAFT_384088</name>
</gene>
<feature type="compositionally biased region" description="Low complexity" evidence="1">
    <location>
        <begin position="52"/>
        <end position="72"/>
    </location>
</feature>
<evidence type="ECO:0000313" key="3">
    <source>
        <dbReference type="EMBL" id="KAF9527646.1"/>
    </source>
</evidence>
<sequence>MSPQALIRHLTAEHPNFGWWPGPQHRPPGGDGRKKATSAFETRMTGTKAKYSTPIPTTTSMPTANAQNQTNTTRKHVEAQEPKLNAGLIMAPILGVLLPLAAFIILFVVCHRRKTRNQTPPSVAVQPQVQRIGNKLLRERELAAGWWKARMPRSVRESTGPLLSK</sequence>
<feature type="region of interest" description="Disordered" evidence="1">
    <location>
        <begin position="17"/>
        <end position="36"/>
    </location>
</feature>
<reference evidence="3" key="1">
    <citation type="submission" date="2020-11" db="EMBL/GenBank/DDBJ databases">
        <authorList>
            <consortium name="DOE Joint Genome Institute"/>
            <person name="Ahrendt S."/>
            <person name="Riley R."/>
            <person name="Andreopoulos W."/>
            <person name="Labutti K."/>
            <person name="Pangilinan J."/>
            <person name="Ruiz-Duenas F.J."/>
            <person name="Barrasa J.M."/>
            <person name="Sanchez-Garcia M."/>
            <person name="Camarero S."/>
            <person name="Miyauchi S."/>
            <person name="Serrano A."/>
            <person name="Linde D."/>
            <person name="Babiker R."/>
            <person name="Drula E."/>
            <person name="Ayuso-Fernandez I."/>
            <person name="Pacheco R."/>
            <person name="Padilla G."/>
            <person name="Ferreira P."/>
            <person name="Barriuso J."/>
            <person name="Kellner H."/>
            <person name="Castanera R."/>
            <person name="Alfaro M."/>
            <person name="Ramirez L."/>
            <person name="Pisabarro A.G."/>
            <person name="Kuo A."/>
            <person name="Tritt A."/>
            <person name="Lipzen A."/>
            <person name="He G."/>
            <person name="Yan M."/>
            <person name="Ng V."/>
            <person name="Cullen D."/>
            <person name="Martin F."/>
            <person name="Rosso M.-N."/>
            <person name="Henrissat B."/>
            <person name="Hibbett D."/>
            <person name="Martinez A.T."/>
            <person name="Grigoriev I.V."/>
        </authorList>
    </citation>
    <scope>NUCLEOTIDE SEQUENCE</scope>
    <source>
        <strain evidence="3">CBS 506.95</strain>
    </source>
</reference>
<organism evidence="3 4">
    <name type="scientific">Crepidotus variabilis</name>
    <dbReference type="NCBI Taxonomy" id="179855"/>
    <lineage>
        <taxon>Eukaryota</taxon>
        <taxon>Fungi</taxon>
        <taxon>Dikarya</taxon>
        <taxon>Basidiomycota</taxon>
        <taxon>Agaricomycotina</taxon>
        <taxon>Agaricomycetes</taxon>
        <taxon>Agaricomycetidae</taxon>
        <taxon>Agaricales</taxon>
        <taxon>Agaricineae</taxon>
        <taxon>Crepidotaceae</taxon>
        <taxon>Crepidotus</taxon>
    </lineage>
</organism>
<accession>A0A9P6EEJ8</accession>
<dbReference type="AlphaFoldDB" id="A0A9P6EEJ8"/>
<name>A0A9P6EEJ8_9AGAR</name>
<evidence type="ECO:0000256" key="1">
    <source>
        <dbReference type="SAM" id="MobiDB-lite"/>
    </source>
</evidence>
<dbReference type="EMBL" id="MU157859">
    <property type="protein sequence ID" value="KAF9527646.1"/>
    <property type="molecule type" value="Genomic_DNA"/>
</dbReference>
<feature type="transmembrane region" description="Helical" evidence="2">
    <location>
        <begin position="89"/>
        <end position="110"/>
    </location>
</feature>
<keyword evidence="4" id="KW-1185">Reference proteome</keyword>
<keyword evidence="2" id="KW-0472">Membrane</keyword>